<dbReference type="SUPFAM" id="SSF53474">
    <property type="entry name" value="alpha/beta-Hydrolases"/>
    <property type="match status" value="1"/>
</dbReference>
<organism evidence="2 3">
    <name type="scientific">Pseudomarimonas arenosa</name>
    <dbReference type="NCBI Taxonomy" id="2774145"/>
    <lineage>
        <taxon>Bacteria</taxon>
        <taxon>Pseudomonadati</taxon>
        <taxon>Pseudomonadota</taxon>
        <taxon>Gammaproteobacteria</taxon>
        <taxon>Lysobacterales</taxon>
        <taxon>Lysobacteraceae</taxon>
        <taxon>Pseudomarimonas</taxon>
    </lineage>
</organism>
<accession>A0AAW3ZN88</accession>
<dbReference type="GO" id="GO:0016787">
    <property type="term" value="F:hydrolase activity"/>
    <property type="evidence" value="ECO:0007669"/>
    <property type="project" value="UniProtKB-KW"/>
</dbReference>
<keyword evidence="3" id="KW-1185">Reference proteome</keyword>
<comment type="caution">
    <text evidence="2">The sequence shown here is derived from an EMBL/GenBank/DDBJ whole genome shotgun (WGS) entry which is preliminary data.</text>
</comment>
<dbReference type="Gene3D" id="3.40.50.1820">
    <property type="entry name" value="alpha/beta hydrolase"/>
    <property type="match status" value="1"/>
</dbReference>
<dbReference type="EMBL" id="JACYTR010000027">
    <property type="protein sequence ID" value="MBD8526644.1"/>
    <property type="molecule type" value="Genomic_DNA"/>
</dbReference>
<dbReference type="Proteomes" id="UP000613768">
    <property type="component" value="Unassembled WGS sequence"/>
</dbReference>
<protein>
    <submittedName>
        <fullName evidence="2">Alpha/beta hydrolase</fullName>
    </submittedName>
</protein>
<feature type="domain" description="AB hydrolase-1" evidence="1">
    <location>
        <begin position="6"/>
        <end position="244"/>
    </location>
</feature>
<sequence>MSAHWLLLRGLTREARHWGDFPRRLSRELDVEVRCLDLPGNGERARDASPDDLQATLQACRTALAPERSRGPRVLVAMSMGAMLSCLWASQHPDEVAGAVLINTSLRPFSPWYRRLRPANYPRVLSMAVGGHRRHWEAQVLQMTSRRVPLASEVGQQLIDHWMAIGEQAPVTRANAWRQLRAALRFRAPLVAPKVPLLLLSSAGDRLVDPACTADLAEAWQLPYQLHPWAGHDLPLDDPEWVVAQIRAWQNDSLLQDPRRQSG</sequence>
<name>A0AAW3ZN88_9GAMM</name>
<dbReference type="Pfam" id="PF12697">
    <property type="entry name" value="Abhydrolase_6"/>
    <property type="match status" value="1"/>
</dbReference>
<evidence type="ECO:0000259" key="1">
    <source>
        <dbReference type="Pfam" id="PF12697"/>
    </source>
</evidence>
<gene>
    <name evidence="2" type="ORF">IFO71_12940</name>
</gene>
<dbReference type="RefSeq" id="WP_192030065.1">
    <property type="nucleotide sequence ID" value="NZ_JACYTR010000027.1"/>
</dbReference>
<keyword evidence="2" id="KW-0378">Hydrolase</keyword>
<dbReference type="InterPro" id="IPR000073">
    <property type="entry name" value="AB_hydrolase_1"/>
</dbReference>
<evidence type="ECO:0000313" key="3">
    <source>
        <dbReference type="Proteomes" id="UP000613768"/>
    </source>
</evidence>
<dbReference type="InterPro" id="IPR029058">
    <property type="entry name" value="AB_hydrolase_fold"/>
</dbReference>
<dbReference type="AlphaFoldDB" id="A0AAW3ZN88"/>
<evidence type="ECO:0000313" key="2">
    <source>
        <dbReference type="EMBL" id="MBD8526644.1"/>
    </source>
</evidence>
<reference evidence="2 3" key="1">
    <citation type="submission" date="2020-09" db="EMBL/GenBank/DDBJ databases">
        <title>Pseudoxanthomonas sp. CAU 1598 isolated from sand of Yaerae Beach.</title>
        <authorList>
            <person name="Kim W."/>
        </authorList>
    </citation>
    <scope>NUCLEOTIDE SEQUENCE [LARGE SCALE GENOMIC DNA]</scope>
    <source>
        <strain evidence="2 3">CAU 1598</strain>
    </source>
</reference>
<proteinExistence type="predicted"/>